<protein>
    <submittedName>
        <fullName evidence="2">Uncharacterized protein</fullName>
    </submittedName>
</protein>
<feature type="region of interest" description="Disordered" evidence="1">
    <location>
        <begin position="197"/>
        <end position="244"/>
    </location>
</feature>
<keyword evidence="3" id="KW-1185">Reference proteome</keyword>
<evidence type="ECO:0000313" key="2">
    <source>
        <dbReference type="EMBL" id="KAG2501058.1"/>
    </source>
</evidence>
<gene>
    <name evidence="2" type="ORF">HYH03_000877</name>
</gene>
<evidence type="ECO:0000313" key="3">
    <source>
        <dbReference type="Proteomes" id="UP000612055"/>
    </source>
</evidence>
<proteinExistence type="predicted"/>
<feature type="compositionally biased region" description="Basic residues" evidence="1">
    <location>
        <begin position="226"/>
        <end position="244"/>
    </location>
</feature>
<reference evidence="2" key="1">
    <citation type="journal article" date="2020" name="bioRxiv">
        <title>Comparative genomics of Chlamydomonas.</title>
        <authorList>
            <person name="Craig R.J."/>
            <person name="Hasan A.R."/>
            <person name="Ness R.W."/>
            <person name="Keightley P.D."/>
        </authorList>
    </citation>
    <scope>NUCLEOTIDE SEQUENCE</scope>
    <source>
        <strain evidence="2">CCAP 11/70</strain>
    </source>
</reference>
<dbReference type="Proteomes" id="UP000612055">
    <property type="component" value="Unassembled WGS sequence"/>
</dbReference>
<evidence type="ECO:0000256" key="1">
    <source>
        <dbReference type="SAM" id="MobiDB-lite"/>
    </source>
</evidence>
<accession>A0A836C6E8</accession>
<comment type="caution">
    <text evidence="2">The sequence shown here is derived from an EMBL/GenBank/DDBJ whole genome shotgun (WGS) entry which is preliminary data.</text>
</comment>
<dbReference type="EMBL" id="JAEHOE010000002">
    <property type="protein sequence ID" value="KAG2501058.1"/>
    <property type="molecule type" value="Genomic_DNA"/>
</dbReference>
<dbReference type="AlphaFoldDB" id="A0A836C6E8"/>
<sequence length="244" mass="25306">MALAGSAAAFPRYFYNPAAYEEDWGRPRAAVACDEHPHEDLESIGAPHGTPWVDSDIIFTLTVDGKPTASVCPGAQHSIKVSFATFKRLALLTANLSDVTFTLPAATPGCPNRVDLGGSLTTGEKTSHTAKFTAPCSAAGKTVMFFLTSAANGDGINWKQNNLTLQVAPLDGGDEGGGGGRRLLGADPCAKAVAACLAPPTPDGENDASGTGGDGEVAGLAEPIRKPPRGPPRPRRPKKNRKSF</sequence>
<name>A0A836C6E8_9CHLO</name>
<organism evidence="2 3">
    <name type="scientific">Edaphochlamys debaryana</name>
    <dbReference type="NCBI Taxonomy" id="47281"/>
    <lineage>
        <taxon>Eukaryota</taxon>
        <taxon>Viridiplantae</taxon>
        <taxon>Chlorophyta</taxon>
        <taxon>core chlorophytes</taxon>
        <taxon>Chlorophyceae</taxon>
        <taxon>CS clade</taxon>
        <taxon>Chlamydomonadales</taxon>
        <taxon>Chlamydomonadales incertae sedis</taxon>
        <taxon>Edaphochlamys</taxon>
    </lineage>
</organism>
<dbReference type="OrthoDB" id="540432at2759"/>